<keyword evidence="3" id="KW-1185">Reference proteome</keyword>
<accession>A0A0L0C537</accession>
<protein>
    <submittedName>
        <fullName evidence="2">Uncharacterized protein</fullName>
    </submittedName>
</protein>
<dbReference type="Proteomes" id="UP000037069">
    <property type="component" value="Unassembled WGS sequence"/>
</dbReference>
<comment type="caution">
    <text evidence="2">The sequence shown here is derived from an EMBL/GenBank/DDBJ whole genome shotgun (WGS) entry which is preliminary data.</text>
</comment>
<evidence type="ECO:0000256" key="1">
    <source>
        <dbReference type="SAM" id="Phobius"/>
    </source>
</evidence>
<sequence>MASNLLLLLLHLLFLLPLFMAVTLFLKLFVAVTATATTATTAAVAITAVIMRNRVILTLRILKAIRFCSPPSTTASPRMVGVGRRVTNGSTSLRETDASLQIDYRPEHEITVNNCFVEIAERLRECFNESDFDTKHSFKSLLGLLDLGFGSAPNTLTKRFSNWWLIDILSIY</sequence>
<evidence type="ECO:0000313" key="3">
    <source>
        <dbReference type="Proteomes" id="UP000037069"/>
    </source>
</evidence>
<feature type="transmembrane region" description="Helical" evidence="1">
    <location>
        <begin position="31"/>
        <end position="51"/>
    </location>
</feature>
<dbReference type="EMBL" id="JRES01000890">
    <property type="protein sequence ID" value="KNC27508.1"/>
    <property type="molecule type" value="Genomic_DNA"/>
</dbReference>
<keyword evidence="1" id="KW-0812">Transmembrane</keyword>
<dbReference type="AlphaFoldDB" id="A0A0L0C537"/>
<keyword evidence="1" id="KW-0472">Membrane</keyword>
<reference evidence="2 3" key="1">
    <citation type="journal article" date="2015" name="Nat. Commun.">
        <title>Lucilia cuprina genome unlocks parasitic fly biology to underpin future interventions.</title>
        <authorList>
            <person name="Anstead C.A."/>
            <person name="Korhonen P.K."/>
            <person name="Young N.D."/>
            <person name="Hall R.S."/>
            <person name="Jex A.R."/>
            <person name="Murali S.C."/>
            <person name="Hughes D.S."/>
            <person name="Lee S.F."/>
            <person name="Perry T."/>
            <person name="Stroehlein A.J."/>
            <person name="Ansell B.R."/>
            <person name="Breugelmans B."/>
            <person name="Hofmann A."/>
            <person name="Qu J."/>
            <person name="Dugan S."/>
            <person name="Lee S.L."/>
            <person name="Chao H."/>
            <person name="Dinh H."/>
            <person name="Han Y."/>
            <person name="Doddapaneni H.V."/>
            <person name="Worley K.C."/>
            <person name="Muzny D.M."/>
            <person name="Ioannidis P."/>
            <person name="Waterhouse R.M."/>
            <person name="Zdobnov E.M."/>
            <person name="James P.J."/>
            <person name="Bagnall N.H."/>
            <person name="Kotze A.C."/>
            <person name="Gibbs R.A."/>
            <person name="Richards S."/>
            <person name="Batterham P."/>
            <person name="Gasser R.B."/>
        </authorList>
    </citation>
    <scope>NUCLEOTIDE SEQUENCE [LARGE SCALE GENOMIC DNA]</scope>
    <source>
        <strain evidence="2 3">LS</strain>
        <tissue evidence="2">Full body</tissue>
    </source>
</reference>
<name>A0A0L0C537_LUCCU</name>
<proteinExistence type="predicted"/>
<gene>
    <name evidence="2" type="ORF">FF38_12314</name>
</gene>
<keyword evidence="1" id="KW-1133">Transmembrane helix</keyword>
<organism evidence="2 3">
    <name type="scientific">Lucilia cuprina</name>
    <name type="common">Green bottle fly</name>
    <name type="synonym">Australian sheep blowfly</name>
    <dbReference type="NCBI Taxonomy" id="7375"/>
    <lineage>
        <taxon>Eukaryota</taxon>
        <taxon>Metazoa</taxon>
        <taxon>Ecdysozoa</taxon>
        <taxon>Arthropoda</taxon>
        <taxon>Hexapoda</taxon>
        <taxon>Insecta</taxon>
        <taxon>Pterygota</taxon>
        <taxon>Neoptera</taxon>
        <taxon>Endopterygota</taxon>
        <taxon>Diptera</taxon>
        <taxon>Brachycera</taxon>
        <taxon>Muscomorpha</taxon>
        <taxon>Oestroidea</taxon>
        <taxon>Calliphoridae</taxon>
        <taxon>Luciliinae</taxon>
        <taxon>Lucilia</taxon>
    </lineage>
</organism>
<evidence type="ECO:0000313" key="2">
    <source>
        <dbReference type="EMBL" id="KNC27508.1"/>
    </source>
</evidence>